<dbReference type="PANTHER" id="PTHR33546">
    <property type="entry name" value="LARGE, MULTIFUNCTIONAL SECRETED PROTEIN-RELATED"/>
    <property type="match status" value="1"/>
</dbReference>
<reference evidence="2 3" key="1">
    <citation type="submission" date="2023-07" db="EMBL/GenBank/DDBJ databases">
        <title>Sorghum-associated microbial communities from plants grown in Nebraska, USA.</title>
        <authorList>
            <person name="Schachtman D."/>
        </authorList>
    </citation>
    <scope>NUCLEOTIDE SEQUENCE [LARGE SCALE GENOMIC DNA]</scope>
    <source>
        <strain evidence="2 3">BE57</strain>
    </source>
</reference>
<dbReference type="InterPro" id="IPR011042">
    <property type="entry name" value="6-blade_b-propeller_TolB-like"/>
</dbReference>
<dbReference type="SUPFAM" id="SSF63829">
    <property type="entry name" value="Calcium-dependent phosphotriesterase"/>
    <property type="match status" value="1"/>
</dbReference>
<keyword evidence="3" id="KW-1185">Reference proteome</keyword>
<dbReference type="SUPFAM" id="SSF48371">
    <property type="entry name" value="ARM repeat"/>
    <property type="match status" value="1"/>
</dbReference>
<dbReference type="Gene3D" id="1.25.10.10">
    <property type="entry name" value="Leucine-rich Repeat Variant"/>
    <property type="match status" value="1"/>
</dbReference>
<name>A0ABU1QW19_9BACT</name>
<protein>
    <submittedName>
        <fullName evidence="2">Membrane-bound dehydrogenase-like protein</fullName>
    </submittedName>
</protein>
<dbReference type="Proteomes" id="UP001264980">
    <property type="component" value="Unassembled WGS sequence"/>
</dbReference>
<feature type="domain" description="DUF7133" evidence="1">
    <location>
        <begin position="30"/>
        <end position="430"/>
    </location>
</feature>
<gene>
    <name evidence="2" type="ORF">J2W84_002382</name>
</gene>
<evidence type="ECO:0000313" key="2">
    <source>
        <dbReference type="EMBL" id="MDR6805336.1"/>
    </source>
</evidence>
<dbReference type="InterPro" id="IPR011989">
    <property type="entry name" value="ARM-like"/>
</dbReference>
<accession>A0ABU1QW19</accession>
<dbReference type="Pfam" id="PF23500">
    <property type="entry name" value="DUF7133"/>
    <property type="match status" value="1"/>
</dbReference>
<dbReference type="NCBIfam" id="TIGR02604">
    <property type="entry name" value="Piru_Ver_Nterm"/>
    <property type="match status" value="1"/>
</dbReference>
<dbReference type="RefSeq" id="WP_309983044.1">
    <property type="nucleotide sequence ID" value="NZ_JAVDTI010000002.1"/>
</dbReference>
<dbReference type="EMBL" id="JAVDTI010000002">
    <property type="protein sequence ID" value="MDR6805336.1"/>
    <property type="molecule type" value="Genomic_DNA"/>
</dbReference>
<dbReference type="InterPro" id="IPR016024">
    <property type="entry name" value="ARM-type_fold"/>
</dbReference>
<dbReference type="PANTHER" id="PTHR33546:SF1">
    <property type="entry name" value="LARGE, MULTIFUNCTIONAL SECRETED PROTEIN"/>
    <property type="match status" value="1"/>
</dbReference>
<dbReference type="Gene3D" id="2.120.10.30">
    <property type="entry name" value="TolB, C-terminal domain"/>
    <property type="match status" value="1"/>
</dbReference>
<evidence type="ECO:0000313" key="3">
    <source>
        <dbReference type="Proteomes" id="UP001264980"/>
    </source>
</evidence>
<dbReference type="InterPro" id="IPR055557">
    <property type="entry name" value="DUF7133"/>
</dbReference>
<proteinExistence type="predicted"/>
<evidence type="ECO:0000259" key="1">
    <source>
        <dbReference type="Pfam" id="PF23500"/>
    </source>
</evidence>
<organism evidence="2 3">
    <name type="scientific">Dyadobacter fermentans</name>
    <dbReference type="NCBI Taxonomy" id="94254"/>
    <lineage>
        <taxon>Bacteria</taxon>
        <taxon>Pseudomonadati</taxon>
        <taxon>Bacteroidota</taxon>
        <taxon>Cytophagia</taxon>
        <taxon>Cytophagales</taxon>
        <taxon>Spirosomataceae</taxon>
        <taxon>Dyadobacter</taxon>
    </lineage>
</organism>
<dbReference type="InterPro" id="IPR013428">
    <property type="entry name" value="Membrane-bound_put_N"/>
</dbReference>
<comment type="caution">
    <text evidence="2">The sequence shown here is derived from an EMBL/GenBank/DDBJ whole genome shotgun (WGS) entry which is preliminary data.</text>
</comment>
<sequence>MTQLKTLAVSALTLLSFHTIAQKRYTEALSPAESARTFQLREEFSIEPFVTEPEVLSPVDLVFDAAGNAFVVEMGDYPYDAQPGHFKGRIRLLKDTNADGKIDQSYVFADGLPSATSVLPYKDGLIVCAAPDILLLRDTNGDFKADTREVLFTGFFAKNSEAQITSMRYGVDNWIYANNSGQAGMITSPLRPDMPPLNVAGGNFRFRLDKKLFEVESGNGQFGLAMDEWGHRFYTQNTLHIQQSPIAWRYLHRHNYLPSFRSDINISDHELEMFQKSATPYWRQQRSDRRQAKYDSLKTGFTEYARGHFTGASGGTFYGGDGFPKAFQGSVFTGEVAGNLIHRDLLIPVNGSPAFTASRDAHEKDREFLASTDPWFRPANLTSGPDGYLYVVDMYRQHIETPVSIPEDLKKDMDFANGEQYGRIWRIFPKAGEKRPVALPDLRSKTSAELVALLEHPNQWWRLNAQRILVEKYAWRANPPNNLVEKQEKSIVPDLIKLTGHADPRTRLHAIYTLEALDGLNEGIVHKALSDPHAGVREHAVILAEKYPAFLPEVIRLIADPAPQVAYQAALSTGQFSGKEALAALADVAEKQSENASWRLAVLSSENSSSPEMAQLLASRGHFFNAAAPGKLKFIEDFGYIAGARNGKNDIASILELLNSPAASTDPQWAVAALTGLSKGIKKSTNKKEAEKQVSKHLQKLENHSSDAVRKQASELKKALNIH</sequence>